<keyword evidence="8 9" id="KW-0472">Membrane</keyword>
<dbReference type="EC" id="3.4.23.36" evidence="9"/>
<evidence type="ECO:0000313" key="12">
    <source>
        <dbReference type="Proteomes" id="UP000000493"/>
    </source>
</evidence>
<keyword evidence="4 9" id="KW-0812">Transmembrane</keyword>
<keyword evidence="9" id="KW-0997">Cell inner membrane</keyword>
<comment type="caution">
    <text evidence="9">Lacks conserved residue(s) required for the propagation of feature annotation.</text>
</comment>
<reference evidence="11 12" key="2">
    <citation type="journal article" date="2012" name="Stand. Genomic Sci.">
        <title>Complete genome sequence of the aquatic bacterium Runella slithyformis type strain (LSU 4(T)).</title>
        <authorList>
            <person name="Copeland A."/>
            <person name="Zhang X."/>
            <person name="Misra M."/>
            <person name="Lapidus A."/>
            <person name="Nolan M."/>
            <person name="Lucas S."/>
            <person name="Deshpande S."/>
            <person name="Cheng J.F."/>
            <person name="Tapia R."/>
            <person name="Goodwin L.A."/>
            <person name="Pitluck S."/>
            <person name="Liolios K."/>
            <person name="Pagani I."/>
            <person name="Ivanova N."/>
            <person name="Mikhailova N."/>
            <person name="Pati A."/>
            <person name="Chen A."/>
            <person name="Palaniappan K."/>
            <person name="Land M."/>
            <person name="Hauser L."/>
            <person name="Pan C."/>
            <person name="Jeffries C.D."/>
            <person name="Detter J.C."/>
            <person name="Brambilla E.M."/>
            <person name="Rohde M."/>
            <person name="Djao O.D."/>
            <person name="Goker M."/>
            <person name="Sikorski J."/>
            <person name="Tindall B.J."/>
            <person name="Woyke T."/>
            <person name="Bristow J."/>
            <person name="Eisen J.A."/>
            <person name="Markowitz V."/>
            <person name="Hugenholtz P."/>
            <person name="Kyrpides N.C."/>
            <person name="Klenk H.P."/>
            <person name="Mavromatis K."/>
        </authorList>
    </citation>
    <scope>NUCLEOTIDE SEQUENCE [LARGE SCALE GENOMIC DNA]</scope>
    <source>
        <strain evidence="12">ATCC 29530 / DSM 19594 / LMG 11500 / NCIMB 11436 / LSU 4</strain>
    </source>
</reference>
<feature type="active site" evidence="9">
    <location>
        <position position="128"/>
    </location>
</feature>
<organism evidence="11 12">
    <name type="scientific">Runella slithyformis (strain ATCC 29530 / DSM 19594 / LMG 11500 / NCIMB 11436 / LSU 4)</name>
    <dbReference type="NCBI Taxonomy" id="761193"/>
    <lineage>
        <taxon>Bacteria</taxon>
        <taxon>Pseudomonadati</taxon>
        <taxon>Bacteroidota</taxon>
        <taxon>Cytophagia</taxon>
        <taxon>Cytophagales</taxon>
        <taxon>Spirosomataceae</taxon>
        <taxon>Runella</taxon>
    </lineage>
</organism>
<dbReference type="InterPro" id="IPR001872">
    <property type="entry name" value="Peptidase_A8"/>
</dbReference>
<comment type="pathway">
    <text evidence="9">Protein modification; lipoprotein biosynthesis (signal peptide cleavage).</text>
</comment>
<dbReference type="PRINTS" id="PR00781">
    <property type="entry name" value="LIPOSIGPTASE"/>
</dbReference>
<comment type="catalytic activity">
    <reaction evidence="9">
        <text>Release of signal peptides from bacterial membrane prolipoproteins. Hydrolyzes -Xaa-Yaa-Zaa-|-(S,diacylglyceryl)Cys-, in which Xaa is hydrophobic (preferably Leu), and Yaa (Ala or Ser) and Zaa (Gly or Ala) have small, neutral side chains.</text>
        <dbReference type="EC" id="3.4.23.36"/>
    </reaction>
</comment>
<keyword evidence="11" id="KW-0449">Lipoprotein</keyword>
<keyword evidence="7 9" id="KW-1133">Transmembrane helix</keyword>
<comment type="similarity">
    <text evidence="1 9 10">Belongs to the peptidase A8 family.</text>
</comment>
<keyword evidence="12" id="KW-1185">Reference proteome</keyword>
<evidence type="ECO:0000256" key="8">
    <source>
        <dbReference type="ARBA" id="ARBA00023136"/>
    </source>
</evidence>
<dbReference type="PANTHER" id="PTHR33695:SF1">
    <property type="entry name" value="LIPOPROTEIN SIGNAL PEPTIDASE"/>
    <property type="match status" value="1"/>
</dbReference>
<feature type="transmembrane region" description="Helical" evidence="9">
    <location>
        <begin position="138"/>
        <end position="162"/>
    </location>
</feature>
<dbReference type="GO" id="GO:0006508">
    <property type="term" value="P:proteolysis"/>
    <property type="evidence" value="ECO:0007669"/>
    <property type="project" value="UniProtKB-KW"/>
</dbReference>
<evidence type="ECO:0000256" key="7">
    <source>
        <dbReference type="ARBA" id="ARBA00022989"/>
    </source>
</evidence>
<keyword evidence="5 9" id="KW-0064">Aspartyl protease</keyword>
<proteinExistence type="inferred from homology"/>
<dbReference type="Pfam" id="PF01252">
    <property type="entry name" value="Peptidase_A8"/>
    <property type="match status" value="1"/>
</dbReference>
<evidence type="ECO:0000256" key="1">
    <source>
        <dbReference type="ARBA" id="ARBA00006139"/>
    </source>
</evidence>
<keyword evidence="2 9" id="KW-1003">Cell membrane</keyword>
<evidence type="ECO:0000256" key="5">
    <source>
        <dbReference type="ARBA" id="ARBA00022750"/>
    </source>
</evidence>
<dbReference type="GO" id="GO:0005886">
    <property type="term" value="C:plasma membrane"/>
    <property type="evidence" value="ECO:0007669"/>
    <property type="project" value="UniProtKB-SubCell"/>
</dbReference>
<dbReference type="GO" id="GO:0004190">
    <property type="term" value="F:aspartic-type endopeptidase activity"/>
    <property type="evidence" value="ECO:0007669"/>
    <property type="project" value="UniProtKB-UniRule"/>
</dbReference>
<comment type="subcellular location">
    <subcellularLocation>
        <location evidence="9">Cell inner membrane</location>
        <topology evidence="9">Multi-pass membrane protein</topology>
    </subcellularLocation>
</comment>
<evidence type="ECO:0000256" key="2">
    <source>
        <dbReference type="ARBA" id="ARBA00022475"/>
    </source>
</evidence>
<evidence type="ECO:0000313" key="11">
    <source>
        <dbReference type="EMBL" id="AEI51885.1"/>
    </source>
</evidence>
<sequence length="172" mass="19163">MNRVTAMRLLRNFLLLLTIIVNIGCDQITKNMVRKHISYYEHITVVRHHVTLTKVENTGAFLSLGHEWPSPLREILLVGLPILALICGLAVILYKQGLSPLFRVGASCVIGGSLGNIIDRTVRGSVTDFLHVQLGIFQTGIFNLADVSIMAGTFWGMISFYLDRKTSPKLRT</sequence>
<dbReference type="UniPathway" id="UPA00665"/>
<dbReference type="NCBIfam" id="TIGR00077">
    <property type="entry name" value="lspA"/>
    <property type="match status" value="1"/>
</dbReference>
<name>A0A7U3ZR82_RUNSL</name>
<evidence type="ECO:0000256" key="9">
    <source>
        <dbReference type="HAMAP-Rule" id="MF_00161"/>
    </source>
</evidence>
<evidence type="ECO:0000256" key="10">
    <source>
        <dbReference type="RuleBase" id="RU004181"/>
    </source>
</evidence>
<evidence type="ECO:0000256" key="6">
    <source>
        <dbReference type="ARBA" id="ARBA00022801"/>
    </source>
</evidence>
<keyword evidence="3 9" id="KW-0645">Protease</keyword>
<dbReference type="Proteomes" id="UP000000493">
    <property type="component" value="Chromosome"/>
</dbReference>
<dbReference type="HAMAP" id="MF_00161">
    <property type="entry name" value="LspA"/>
    <property type="match status" value="1"/>
</dbReference>
<dbReference type="PANTHER" id="PTHR33695">
    <property type="entry name" value="LIPOPROTEIN SIGNAL PEPTIDASE"/>
    <property type="match status" value="1"/>
</dbReference>
<keyword evidence="6 9" id="KW-0378">Hydrolase</keyword>
<dbReference type="AlphaFoldDB" id="A0A7U3ZR82"/>
<feature type="transmembrane region" description="Helical" evidence="9">
    <location>
        <begin position="101"/>
        <end position="118"/>
    </location>
</feature>
<dbReference type="KEGG" id="rsi:Runsl_5595"/>
<evidence type="ECO:0000256" key="4">
    <source>
        <dbReference type="ARBA" id="ARBA00022692"/>
    </source>
</evidence>
<evidence type="ECO:0000256" key="3">
    <source>
        <dbReference type="ARBA" id="ARBA00022670"/>
    </source>
</evidence>
<reference evidence="12" key="1">
    <citation type="submission" date="2011-06" db="EMBL/GenBank/DDBJ databases">
        <title>The complete genome of chromosome of Runella slithyformis DSM 19594.</title>
        <authorList>
            <consortium name="US DOE Joint Genome Institute (JGI-PGF)"/>
            <person name="Lucas S."/>
            <person name="Han J."/>
            <person name="Lapidus A."/>
            <person name="Bruce D."/>
            <person name="Goodwin L."/>
            <person name="Pitluck S."/>
            <person name="Peters L."/>
            <person name="Kyrpides N."/>
            <person name="Mavromatis K."/>
            <person name="Ivanova N."/>
            <person name="Ovchinnikova G."/>
            <person name="Zhang X."/>
            <person name="Misra M."/>
            <person name="Detter J.C."/>
            <person name="Tapia R."/>
            <person name="Han C."/>
            <person name="Land M."/>
            <person name="Hauser L."/>
            <person name="Markowitz V."/>
            <person name="Cheng J.-F."/>
            <person name="Hugenholtz P."/>
            <person name="Woyke T."/>
            <person name="Wu D."/>
            <person name="Tindall B."/>
            <person name="Faehrich R."/>
            <person name="Brambilla E."/>
            <person name="Klenk H.-P."/>
            <person name="Eisen J.A."/>
        </authorList>
    </citation>
    <scope>NUCLEOTIDE SEQUENCE [LARGE SCALE GENOMIC DNA]</scope>
    <source>
        <strain evidence="12">ATCC 29530 / DSM 19594 / LMG 11500 / NCIMB 11436 / LSU 4</strain>
    </source>
</reference>
<feature type="transmembrane region" description="Helical" evidence="9">
    <location>
        <begin position="75"/>
        <end position="94"/>
    </location>
</feature>
<accession>A0A7U3ZR82</accession>
<dbReference type="EMBL" id="CP002859">
    <property type="protein sequence ID" value="AEI51885.1"/>
    <property type="molecule type" value="Genomic_DNA"/>
</dbReference>
<gene>
    <name evidence="9" type="primary">lspA</name>
    <name evidence="11" type="ordered locus">Runsl_5595</name>
</gene>
<feature type="active site" evidence="9">
    <location>
        <position position="146"/>
    </location>
</feature>
<protein>
    <recommendedName>
        <fullName evidence="9">Lipoprotein signal peptidase</fullName>
        <ecNumber evidence="9">3.4.23.36</ecNumber>
    </recommendedName>
    <alternativeName>
        <fullName evidence="9">Prolipoprotein signal peptidase</fullName>
    </alternativeName>
    <alternativeName>
        <fullName evidence="9">Signal peptidase II</fullName>
        <shortName evidence="9">SPase II</shortName>
    </alternativeName>
</protein>
<comment type="function">
    <text evidence="9">This protein specifically catalyzes the removal of signal peptides from prolipoproteins.</text>
</comment>